<evidence type="ECO:0000313" key="1">
    <source>
        <dbReference type="EMBL" id="KAI5647624.1"/>
    </source>
</evidence>
<proteinExistence type="predicted"/>
<organism evidence="1 2">
    <name type="scientific">Catharanthus roseus</name>
    <name type="common">Madagascar periwinkle</name>
    <name type="synonym">Vinca rosea</name>
    <dbReference type="NCBI Taxonomy" id="4058"/>
    <lineage>
        <taxon>Eukaryota</taxon>
        <taxon>Viridiplantae</taxon>
        <taxon>Streptophyta</taxon>
        <taxon>Embryophyta</taxon>
        <taxon>Tracheophyta</taxon>
        <taxon>Spermatophyta</taxon>
        <taxon>Magnoliopsida</taxon>
        <taxon>eudicotyledons</taxon>
        <taxon>Gunneridae</taxon>
        <taxon>Pentapetalae</taxon>
        <taxon>asterids</taxon>
        <taxon>lamiids</taxon>
        <taxon>Gentianales</taxon>
        <taxon>Apocynaceae</taxon>
        <taxon>Rauvolfioideae</taxon>
        <taxon>Vinceae</taxon>
        <taxon>Catharanthinae</taxon>
        <taxon>Catharanthus</taxon>
    </lineage>
</organism>
<gene>
    <name evidence="1" type="ORF">M9H77_33629</name>
</gene>
<dbReference type="EMBL" id="CM044708">
    <property type="protein sequence ID" value="KAI5647624.1"/>
    <property type="molecule type" value="Genomic_DNA"/>
</dbReference>
<reference evidence="2" key="1">
    <citation type="journal article" date="2023" name="Nat. Plants">
        <title>Single-cell RNA sequencing provides a high-resolution roadmap for understanding the multicellular compartmentation of specialized metabolism.</title>
        <authorList>
            <person name="Sun S."/>
            <person name="Shen X."/>
            <person name="Li Y."/>
            <person name="Li Y."/>
            <person name="Wang S."/>
            <person name="Li R."/>
            <person name="Zhang H."/>
            <person name="Shen G."/>
            <person name="Guo B."/>
            <person name="Wei J."/>
            <person name="Xu J."/>
            <person name="St-Pierre B."/>
            <person name="Chen S."/>
            <person name="Sun C."/>
        </authorList>
    </citation>
    <scope>NUCLEOTIDE SEQUENCE [LARGE SCALE GENOMIC DNA]</scope>
</reference>
<keyword evidence="2" id="KW-1185">Reference proteome</keyword>
<sequence>MPKNPSIPRSQSAPKISGTTPLSSSSSDVPPPPSLSFHSDNSSRTYWPRKLGDFLARKGSSSSSFKNPKLTEQSLKEFNRLNEILEEKKCFSPYYRGLTDSSLVINQLRNSSPSPDTESHAAASLFSSSSKGRFVVKMQEWGTSFFLSPKTKEEQISQSSNRKTNKSDRETRTRTSSSSTPPPSSSSRRKAAADNTAMNKERTKKSLKMSISEKKQVSSSSSSVQKTNDVPFALLYKGKPLRERVSQPPSPPPTPPHPPLKTTRPPLVSPLSTQPPAQTSQPQLSTQPPPSQPPAQTSMLTIQKSAKKSEILESETPPADNAVPEEKTTIENERKYIWADKYRPFTLKDFLCNRSKALELQALAKSECCGHYIFEGPPGVGKRTMIWALLREIYGPDKIQAREESKKFILKGEAVSSITVNIKQSPQHVEVDLSELRGYEKHIIVELIKERHKSTKGLQSNHAECRAIILYEAEKLPTEAHGYIKWILERYKGSNKLFFCCRDASKIQPLIPLCSVVQLLPPSTEEIIEVLEFIAKQEEITLPHQLAEKIAKNSKNNLRQAIRSFEATWHFNMFLMQNHVCSSSFQEGQEIMTGWEDDIATIAKNIIEEQSPKQ</sequence>
<dbReference type="Proteomes" id="UP001060085">
    <property type="component" value="Linkage Group LG08"/>
</dbReference>
<evidence type="ECO:0000313" key="2">
    <source>
        <dbReference type="Proteomes" id="UP001060085"/>
    </source>
</evidence>
<protein>
    <submittedName>
        <fullName evidence="1">Uncharacterized protein</fullName>
    </submittedName>
</protein>
<accession>A0ACB9ZKL7</accession>
<name>A0ACB9ZKL7_CATRO</name>
<comment type="caution">
    <text evidence="1">The sequence shown here is derived from an EMBL/GenBank/DDBJ whole genome shotgun (WGS) entry which is preliminary data.</text>
</comment>